<dbReference type="InterPro" id="IPR036388">
    <property type="entry name" value="WH-like_DNA-bd_sf"/>
</dbReference>
<reference evidence="1" key="2">
    <citation type="submission" date="2021-04" db="EMBL/GenBank/DDBJ databases">
        <authorList>
            <person name="Gilroy R."/>
        </authorList>
    </citation>
    <scope>NUCLEOTIDE SEQUENCE</scope>
    <source>
        <strain evidence="1">CHK171-505</strain>
    </source>
</reference>
<name>A0A9D2KYL1_9LACT</name>
<dbReference type="EMBL" id="DWYW01000119">
    <property type="protein sequence ID" value="HJA90181.1"/>
    <property type="molecule type" value="Genomic_DNA"/>
</dbReference>
<sequence>MEMNVVLSQEQSNQLKQYVFEITREGIEEARNSAKLDKPFLRQKFMAEWLGISVNTLIKLESEGLPSIPINGLKFFSKEEVSKWLMQRQK</sequence>
<accession>A0A9D2KYL1</accession>
<evidence type="ECO:0000313" key="1">
    <source>
        <dbReference type="EMBL" id="HJA90181.1"/>
    </source>
</evidence>
<dbReference type="AlphaFoldDB" id="A0A9D2KYL1"/>
<gene>
    <name evidence="1" type="ORF">H9948_05245</name>
</gene>
<dbReference type="InterPro" id="IPR009061">
    <property type="entry name" value="DNA-bd_dom_put_sf"/>
</dbReference>
<dbReference type="Proteomes" id="UP000886856">
    <property type="component" value="Unassembled WGS sequence"/>
</dbReference>
<evidence type="ECO:0000313" key="2">
    <source>
        <dbReference type="Proteomes" id="UP000886856"/>
    </source>
</evidence>
<dbReference type="Gene3D" id="1.10.10.10">
    <property type="entry name" value="Winged helix-like DNA-binding domain superfamily/Winged helix DNA-binding domain"/>
    <property type="match status" value="1"/>
</dbReference>
<reference evidence="1" key="1">
    <citation type="journal article" date="2021" name="PeerJ">
        <title>Extensive microbial diversity within the chicken gut microbiome revealed by metagenomics and culture.</title>
        <authorList>
            <person name="Gilroy R."/>
            <person name="Ravi A."/>
            <person name="Getino M."/>
            <person name="Pursley I."/>
            <person name="Horton D.L."/>
            <person name="Alikhan N.F."/>
            <person name="Baker D."/>
            <person name="Gharbi K."/>
            <person name="Hall N."/>
            <person name="Watson M."/>
            <person name="Adriaenssens E.M."/>
            <person name="Foster-Nyarko E."/>
            <person name="Jarju S."/>
            <person name="Secka A."/>
            <person name="Antonio M."/>
            <person name="Oren A."/>
            <person name="Chaudhuri R.R."/>
            <person name="La Ragione R."/>
            <person name="Hildebrand F."/>
            <person name="Pallen M.J."/>
        </authorList>
    </citation>
    <scope>NUCLEOTIDE SEQUENCE</scope>
    <source>
        <strain evidence="1">CHK171-505</strain>
    </source>
</reference>
<organism evidence="1 2">
    <name type="scientific">Candidatus Jeotgalibaca merdavium</name>
    <dbReference type="NCBI Taxonomy" id="2838627"/>
    <lineage>
        <taxon>Bacteria</taxon>
        <taxon>Bacillati</taxon>
        <taxon>Bacillota</taxon>
        <taxon>Bacilli</taxon>
        <taxon>Lactobacillales</taxon>
        <taxon>Carnobacteriaceae</taxon>
        <taxon>Jeotgalibaca</taxon>
    </lineage>
</organism>
<proteinExistence type="predicted"/>
<protein>
    <submittedName>
        <fullName evidence="1">Helix-turn-helix domain-containing protein</fullName>
    </submittedName>
</protein>
<comment type="caution">
    <text evidence="1">The sequence shown here is derived from an EMBL/GenBank/DDBJ whole genome shotgun (WGS) entry which is preliminary data.</text>
</comment>
<dbReference type="SUPFAM" id="SSF46955">
    <property type="entry name" value="Putative DNA-binding domain"/>
    <property type="match status" value="1"/>
</dbReference>